<dbReference type="SUPFAM" id="SSF52954">
    <property type="entry name" value="Class II aaRS ABD-related"/>
    <property type="match status" value="1"/>
</dbReference>
<dbReference type="InterPro" id="IPR045864">
    <property type="entry name" value="aa-tRNA-synth_II/BPL/LPL"/>
</dbReference>
<evidence type="ECO:0000256" key="1">
    <source>
        <dbReference type="ARBA" id="ARBA00008226"/>
    </source>
</evidence>
<dbReference type="PROSITE" id="PS50862">
    <property type="entry name" value="AA_TRNA_LIGASE_II"/>
    <property type="match status" value="1"/>
</dbReference>
<comment type="caution">
    <text evidence="8">The sequence shown here is derived from an EMBL/GenBank/DDBJ whole genome shotgun (WGS) entry which is preliminary data.</text>
</comment>
<evidence type="ECO:0000256" key="3">
    <source>
        <dbReference type="ARBA" id="ARBA00022741"/>
    </source>
</evidence>
<evidence type="ECO:0000313" key="8">
    <source>
        <dbReference type="EMBL" id="KAK8878008.1"/>
    </source>
</evidence>
<dbReference type="InterPro" id="IPR041715">
    <property type="entry name" value="HisRS-like_core"/>
</dbReference>
<evidence type="ECO:0000256" key="6">
    <source>
        <dbReference type="ARBA" id="ARBA00047639"/>
    </source>
</evidence>
<accession>A0ABR2JJI8</accession>
<comment type="similarity">
    <text evidence="1">Belongs to the class-II aminoacyl-tRNA synthetase family.</text>
</comment>
<evidence type="ECO:0000256" key="4">
    <source>
        <dbReference type="ARBA" id="ARBA00022840"/>
    </source>
</evidence>
<dbReference type="Proteomes" id="UP001470230">
    <property type="component" value="Unassembled WGS sequence"/>
</dbReference>
<feature type="domain" description="Aminoacyl-transfer RNA synthetases class-II family profile" evidence="7">
    <location>
        <begin position="350"/>
        <end position="685"/>
    </location>
</feature>
<reference evidence="8 9" key="1">
    <citation type="submission" date="2024-04" db="EMBL/GenBank/DDBJ databases">
        <title>Tritrichomonas musculus Genome.</title>
        <authorList>
            <person name="Alves-Ferreira E."/>
            <person name="Grigg M."/>
            <person name="Lorenzi H."/>
            <person name="Galac M."/>
        </authorList>
    </citation>
    <scope>NUCLEOTIDE SEQUENCE [LARGE SCALE GENOMIC DNA]</scope>
    <source>
        <strain evidence="8 9">EAF2021</strain>
    </source>
</reference>
<comment type="catalytic activity">
    <reaction evidence="6">
        <text>tRNA(His) + L-histidine + ATP = L-histidyl-tRNA(His) + AMP + diphosphate + H(+)</text>
        <dbReference type="Rhea" id="RHEA:17313"/>
        <dbReference type="Rhea" id="RHEA-COMP:9665"/>
        <dbReference type="Rhea" id="RHEA-COMP:9689"/>
        <dbReference type="ChEBI" id="CHEBI:15378"/>
        <dbReference type="ChEBI" id="CHEBI:30616"/>
        <dbReference type="ChEBI" id="CHEBI:33019"/>
        <dbReference type="ChEBI" id="CHEBI:57595"/>
        <dbReference type="ChEBI" id="CHEBI:78442"/>
        <dbReference type="ChEBI" id="CHEBI:78527"/>
        <dbReference type="ChEBI" id="CHEBI:456215"/>
        <dbReference type="EC" id="6.1.1.21"/>
    </reaction>
</comment>
<keyword evidence="9" id="KW-1185">Reference proteome</keyword>
<dbReference type="SUPFAM" id="SSF55681">
    <property type="entry name" value="Class II aaRS and biotin synthetases"/>
    <property type="match status" value="1"/>
</dbReference>
<dbReference type="InterPro" id="IPR015807">
    <property type="entry name" value="His-tRNA-ligase"/>
</dbReference>
<dbReference type="Gene3D" id="3.30.930.10">
    <property type="entry name" value="Bira Bifunctional Protein, Domain 2"/>
    <property type="match status" value="1"/>
</dbReference>
<evidence type="ECO:0000256" key="2">
    <source>
        <dbReference type="ARBA" id="ARBA00012815"/>
    </source>
</evidence>
<dbReference type="EMBL" id="JAPFFF010000011">
    <property type="protein sequence ID" value="KAK8878008.1"/>
    <property type="molecule type" value="Genomic_DNA"/>
</dbReference>
<keyword evidence="3" id="KW-0547">Nucleotide-binding</keyword>
<keyword evidence="4" id="KW-0067">ATP-binding</keyword>
<gene>
    <name evidence="8" type="ORF">M9Y10_004771</name>
</gene>
<proteinExistence type="inferred from homology"/>
<organism evidence="8 9">
    <name type="scientific">Tritrichomonas musculus</name>
    <dbReference type="NCBI Taxonomy" id="1915356"/>
    <lineage>
        <taxon>Eukaryota</taxon>
        <taxon>Metamonada</taxon>
        <taxon>Parabasalia</taxon>
        <taxon>Tritrichomonadida</taxon>
        <taxon>Tritrichomonadidae</taxon>
        <taxon>Tritrichomonas</taxon>
    </lineage>
</organism>
<sequence>MSILHPFCLNLNDVRAIVTTPGPWRLPEDAHQKAQDKALQFSETDIPEQFKVYNPIHYIALLNASSFFLAQKDEKNAVFALSILNLANAIKPVVSEDPNVVFTTVSKLNDAEFSTTLLQTLQGKLDIKEPEAALFNRPFITASLVLIIAALGEKVVDYAAICKCYAVEASISAEPIASDQFTRENSPLYVSHAAQRLTDITTNSKLLKKKKGDDSLNQLPEVFAPFLSAVATVKTSIAKPLHFYNLISLNTNLRNLIEGARPVLSCLSNEEVEITSQNVLLVVFNNAIKVFNTAKAKVDEDTAKGRKYYFGLVTTSFANDIKSSGPNSLTKLPEFKLQQMKKAICKEPVGTRDLLPESMRIRELAINIVTSIFKRHGAVTIDTPVFELREVLTEKYGEESKLIYNLEDQGGEILSLRYDLTVPFARFVATHGINAIKRYQIAKVYRRDKPAIERGRFREFYQCDFDIAGPSGPMIADSEVISIIHELLSSIGKLCEFDFVINVSHRQLLSAMTNVAGVPPEKFKTVCSSVDKLDKQPWEEVRNELVKVKGLSEQSADKLWEYLQLEGQPLTVLQALRQKEEFVKVAKAPLDEMEILFKYLTALNAIDKVVFNMSLARGLDYYTGVILEAVAVDEKTDVKVGSIAGGGRYDDLIGMFSGKKIPAVGASLGIERVFALIEKKMKEKPREVDTRVIVCSLAQDYTEERLKIAGELWKEGIPTEFNYKAKPDIKIQLGQADKMKIDLAIIIAPEEFNEGNVKIKITSKKEEIVVKREEVVGKVKELLAQIDGSSK</sequence>
<evidence type="ECO:0000256" key="5">
    <source>
        <dbReference type="ARBA" id="ARBA00022917"/>
    </source>
</evidence>
<keyword evidence="5" id="KW-0648">Protein biosynthesis</keyword>
<evidence type="ECO:0000313" key="9">
    <source>
        <dbReference type="Proteomes" id="UP001470230"/>
    </source>
</evidence>
<dbReference type="PANTHER" id="PTHR11476:SF7">
    <property type="entry name" value="HISTIDINE--TRNA LIGASE"/>
    <property type="match status" value="1"/>
</dbReference>
<dbReference type="InterPro" id="IPR004154">
    <property type="entry name" value="Anticodon-bd"/>
</dbReference>
<name>A0ABR2JJI8_9EUKA</name>
<dbReference type="InterPro" id="IPR006195">
    <property type="entry name" value="aa-tRNA-synth_II"/>
</dbReference>
<dbReference type="HAMAP" id="MF_00127">
    <property type="entry name" value="His_tRNA_synth"/>
    <property type="match status" value="1"/>
</dbReference>
<protein>
    <recommendedName>
        <fullName evidence="2">histidine--tRNA ligase</fullName>
        <ecNumber evidence="2">6.1.1.21</ecNumber>
    </recommendedName>
</protein>
<dbReference type="Pfam" id="PF13393">
    <property type="entry name" value="tRNA-synt_His"/>
    <property type="match status" value="1"/>
</dbReference>
<dbReference type="EC" id="6.1.1.21" evidence="2"/>
<dbReference type="InterPro" id="IPR036621">
    <property type="entry name" value="Anticodon-bd_dom_sf"/>
</dbReference>
<dbReference type="CDD" id="cd00773">
    <property type="entry name" value="HisRS-like_core"/>
    <property type="match status" value="1"/>
</dbReference>
<dbReference type="NCBIfam" id="TIGR00442">
    <property type="entry name" value="hisS"/>
    <property type="match status" value="1"/>
</dbReference>
<dbReference type="PANTHER" id="PTHR11476">
    <property type="entry name" value="HISTIDYL-TRNA SYNTHETASE"/>
    <property type="match status" value="1"/>
</dbReference>
<dbReference type="Pfam" id="PF03129">
    <property type="entry name" value="HGTP_anticodon"/>
    <property type="match status" value="1"/>
</dbReference>
<dbReference type="Gene3D" id="3.40.50.800">
    <property type="entry name" value="Anticodon-binding domain"/>
    <property type="match status" value="1"/>
</dbReference>
<evidence type="ECO:0000259" key="7">
    <source>
        <dbReference type="PROSITE" id="PS50862"/>
    </source>
</evidence>